<evidence type="ECO:0000313" key="2">
    <source>
        <dbReference type="Proteomes" id="UP000076727"/>
    </source>
</evidence>
<gene>
    <name evidence="1" type="ORF">DAEQUDRAFT_635077</name>
</gene>
<feature type="non-terminal residue" evidence="1">
    <location>
        <position position="1"/>
    </location>
</feature>
<dbReference type="OrthoDB" id="2012278at2759"/>
<feature type="non-terminal residue" evidence="1">
    <location>
        <position position="130"/>
    </location>
</feature>
<keyword evidence="2" id="KW-1185">Reference proteome</keyword>
<keyword evidence="1" id="KW-0378">Hydrolase</keyword>
<sequence>HHLYDFPSAAIQQAVFEYGRSLSGGVPTWFTEICCEYRVHAGDYDPTMLSGLRMAHLVWQSFTYAEDSHWDWWTALSNAIGCTLSDSSTCWDGIQSSGWDDGLIYYDPDYNSTQNYDLKVTKRYSVLKHF</sequence>
<dbReference type="GO" id="GO:0016787">
    <property type="term" value="F:hydrolase activity"/>
    <property type="evidence" value="ECO:0007669"/>
    <property type="project" value="UniProtKB-KW"/>
</dbReference>
<evidence type="ECO:0000313" key="1">
    <source>
        <dbReference type="EMBL" id="KZT65020.1"/>
    </source>
</evidence>
<reference evidence="1 2" key="1">
    <citation type="journal article" date="2016" name="Mol. Biol. Evol.">
        <title>Comparative Genomics of Early-Diverging Mushroom-Forming Fungi Provides Insights into the Origins of Lignocellulose Decay Capabilities.</title>
        <authorList>
            <person name="Nagy L.G."/>
            <person name="Riley R."/>
            <person name="Tritt A."/>
            <person name="Adam C."/>
            <person name="Daum C."/>
            <person name="Floudas D."/>
            <person name="Sun H."/>
            <person name="Yadav J.S."/>
            <person name="Pangilinan J."/>
            <person name="Larsson K.H."/>
            <person name="Matsuura K."/>
            <person name="Barry K."/>
            <person name="Labutti K."/>
            <person name="Kuo R."/>
            <person name="Ohm R.A."/>
            <person name="Bhattacharya S.S."/>
            <person name="Shirouzu T."/>
            <person name="Yoshinaga Y."/>
            <person name="Martin F.M."/>
            <person name="Grigoriev I.V."/>
            <person name="Hibbett D.S."/>
        </authorList>
    </citation>
    <scope>NUCLEOTIDE SEQUENCE [LARGE SCALE GENOMIC DNA]</scope>
    <source>
        <strain evidence="1 2">L-15889</strain>
    </source>
</reference>
<protein>
    <submittedName>
        <fullName evidence="1">Glycoside hydrolase family 30 protein</fullName>
    </submittedName>
</protein>
<dbReference type="Gene3D" id="3.20.20.80">
    <property type="entry name" value="Glycosidases"/>
    <property type="match status" value="1"/>
</dbReference>
<dbReference type="Proteomes" id="UP000076727">
    <property type="component" value="Unassembled WGS sequence"/>
</dbReference>
<proteinExistence type="predicted"/>
<dbReference type="EMBL" id="KV429113">
    <property type="protein sequence ID" value="KZT65020.1"/>
    <property type="molecule type" value="Genomic_DNA"/>
</dbReference>
<dbReference type="AlphaFoldDB" id="A0A165LYR8"/>
<organism evidence="1 2">
    <name type="scientific">Daedalea quercina L-15889</name>
    <dbReference type="NCBI Taxonomy" id="1314783"/>
    <lineage>
        <taxon>Eukaryota</taxon>
        <taxon>Fungi</taxon>
        <taxon>Dikarya</taxon>
        <taxon>Basidiomycota</taxon>
        <taxon>Agaricomycotina</taxon>
        <taxon>Agaricomycetes</taxon>
        <taxon>Polyporales</taxon>
        <taxon>Fomitopsis</taxon>
    </lineage>
</organism>
<name>A0A165LYR8_9APHY</name>
<accession>A0A165LYR8</accession>